<dbReference type="InterPro" id="IPR028992">
    <property type="entry name" value="Hedgehog/Intein_dom"/>
</dbReference>
<reference evidence="2 3" key="1">
    <citation type="submission" date="2016-10" db="EMBL/GenBank/DDBJ databases">
        <authorList>
            <person name="de Groot N.N."/>
        </authorList>
    </citation>
    <scope>NUCLEOTIDE SEQUENCE [LARGE SCALE GENOMIC DNA]</scope>
    <source>
        <strain evidence="2 3">DSM 19547</strain>
    </source>
</reference>
<evidence type="ECO:0000313" key="2">
    <source>
        <dbReference type="EMBL" id="SFP67485.1"/>
    </source>
</evidence>
<sequence length="339" mass="36817">MVDYGIYVLGKSYVTLSGGKDLDGVTQGDGSHLVGETLTISEPAWHEVSVTDDDFAFSDNDHSQRLDGEQSIDDVMRADGSTLEAEYEFTVTDGDRTWTIIGFNVNNTDPAYSSVEGLAFVGDPGDFPPVGTPLTITEARDYPDYLVEDYVTPICFASGTLIETPEGPRRVEDLRPGDCVTTLRDGAQSIRWHGHRTFAATGARAPIRFAPGAIGNARALRVSPQHRMLVTGWRADLLFGEDEVLIAAKDFVNDTTVRRQSGGFVTYHHLLFDTHQIVFAEGVPAESLHPGATAMDSLDRAARDEVLSMFPELAADPAAYGAPAAARLRSFEARALLSF</sequence>
<dbReference type="Gene3D" id="2.170.16.10">
    <property type="entry name" value="Hedgehog/Intein (Hint) domain"/>
    <property type="match status" value="1"/>
</dbReference>
<accession>A0A1I5S9U3</accession>
<dbReference type="STRING" id="441119.SAMN04488047_110118"/>
<protein>
    <submittedName>
        <fullName evidence="2">Hint domain-containing protein</fullName>
    </submittedName>
</protein>
<feature type="domain" description="Hedgehog/Intein (Hint)" evidence="1">
    <location>
        <begin position="154"/>
        <end position="291"/>
    </location>
</feature>
<dbReference type="AlphaFoldDB" id="A0A1I5S9U3"/>
<dbReference type="EMBL" id="FOXA01000010">
    <property type="protein sequence ID" value="SFP67485.1"/>
    <property type="molecule type" value="Genomic_DNA"/>
</dbReference>
<organism evidence="2 3">
    <name type="scientific">Tranquillimonas alkanivorans</name>
    <dbReference type="NCBI Taxonomy" id="441119"/>
    <lineage>
        <taxon>Bacteria</taxon>
        <taxon>Pseudomonadati</taxon>
        <taxon>Pseudomonadota</taxon>
        <taxon>Alphaproteobacteria</taxon>
        <taxon>Rhodobacterales</taxon>
        <taxon>Roseobacteraceae</taxon>
        <taxon>Tranquillimonas</taxon>
    </lineage>
</organism>
<dbReference type="InterPro" id="IPR036844">
    <property type="entry name" value="Hint_dom_sf"/>
</dbReference>
<keyword evidence="3" id="KW-1185">Reference proteome</keyword>
<name>A0A1I5S9U3_9RHOB</name>
<dbReference type="SUPFAM" id="SSF51294">
    <property type="entry name" value="Hedgehog/intein (Hint) domain"/>
    <property type="match status" value="1"/>
</dbReference>
<dbReference type="RefSeq" id="WP_093422779.1">
    <property type="nucleotide sequence ID" value="NZ_FOXA01000010.1"/>
</dbReference>
<gene>
    <name evidence="2" type="ORF">SAMN04488047_110118</name>
</gene>
<proteinExistence type="predicted"/>
<dbReference type="Pfam" id="PF13403">
    <property type="entry name" value="Hint_2"/>
    <property type="match status" value="1"/>
</dbReference>
<dbReference type="Proteomes" id="UP000199356">
    <property type="component" value="Unassembled WGS sequence"/>
</dbReference>
<dbReference type="OrthoDB" id="6305173at2"/>
<evidence type="ECO:0000313" key="3">
    <source>
        <dbReference type="Proteomes" id="UP000199356"/>
    </source>
</evidence>
<evidence type="ECO:0000259" key="1">
    <source>
        <dbReference type="Pfam" id="PF13403"/>
    </source>
</evidence>